<feature type="compositionally biased region" description="Low complexity" evidence="6">
    <location>
        <begin position="341"/>
        <end position="351"/>
    </location>
</feature>
<sequence>MSNPTREVDVDLRLILMGRGKLKLELIPNEKSRKKAFEKTTKVLMNKCREFSRREIDVCMIIIDGGDEHTYPKQNEEVDRIIQRYLTATKDRPPKKTTGLSEIFSNMAHRKKKVGSSELSKVYNEVDDELIIDQYCPNGDSNELVRFIDLLGEKIKQVELMINAKKQQNHQQLDDDHDHHVNHDHGLSFDHQGPHYPIDPSLNNNVQFLSSPGYPNHDHGLSFDHQGPYYPIDPSLNNNVQLVSNPWYQNYASDEPLSSNYNYTRQYNKYDQGYYNNNYISSTGSVVEDPTVDGVLEEDCWMFGNNNDDGDYPSSSSSSMMMLSQHYPDQPQQKPPPPGTIMPQPYQYPQSIPSPKPEIPFDHHQQQQMHGFDHNGRKGKKISDDYLYNELLLKNIKYVLPHNHQYLQSFAAVAGAGAGTPIARPGWIITASAMLPKNKNTISEEMFISLAMLIGFQD</sequence>
<feature type="region of interest" description="Disordered" evidence="6">
    <location>
        <begin position="306"/>
        <end position="377"/>
    </location>
</feature>
<gene>
    <name evidence="8" type="ORF">FNV43_RR01668</name>
</gene>
<evidence type="ECO:0000256" key="6">
    <source>
        <dbReference type="SAM" id="MobiDB-lite"/>
    </source>
</evidence>
<proteinExistence type="predicted"/>
<organism evidence="8 9">
    <name type="scientific">Rhamnella rubrinervis</name>
    <dbReference type="NCBI Taxonomy" id="2594499"/>
    <lineage>
        <taxon>Eukaryota</taxon>
        <taxon>Viridiplantae</taxon>
        <taxon>Streptophyta</taxon>
        <taxon>Embryophyta</taxon>
        <taxon>Tracheophyta</taxon>
        <taxon>Spermatophyta</taxon>
        <taxon>Magnoliopsida</taxon>
        <taxon>eudicotyledons</taxon>
        <taxon>Gunneridae</taxon>
        <taxon>Pentapetalae</taxon>
        <taxon>rosids</taxon>
        <taxon>fabids</taxon>
        <taxon>Rosales</taxon>
        <taxon>Rhamnaceae</taxon>
        <taxon>rhamnoid group</taxon>
        <taxon>Rhamneae</taxon>
        <taxon>Rhamnella</taxon>
    </lineage>
</organism>
<evidence type="ECO:0000256" key="1">
    <source>
        <dbReference type="ARBA" id="ARBA00004123"/>
    </source>
</evidence>
<comment type="subcellular location">
    <subcellularLocation>
        <location evidence="1">Nucleus</location>
    </subcellularLocation>
</comment>
<keyword evidence="5" id="KW-0539">Nucleus</keyword>
<dbReference type="EMBL" id="VOIH02000001">
    <property type="protein sequence ID" value="KAF3457011.1"/>
    <property type="molecule type" value="Genomic_DNA"/>
</dbReference>
<feature type="compositionally biased region" description="Basic and acidic residues" evidence="6">
    <location>
        <begin position="359"/>
        <end position="377"/>
    </location>
</feature>
<evidence type="ECO:0000259" key="7">
    <source>
        <dbReference type="PROSITE" id="PS50066"/>
    </source>
</evidence>
<keyword evidence="3" id="KW-0238">DNA-binding</keyword>
<dbReference type="AlphaFoldDB" id="A0A8K0MS89"/>
<evidence type="ECO:0000313" key="9">
    <source>
        <dbReference type="Proteomes" id="UP000796880"/>
    </source>
</evidence>
<keyword evidence="4" id="KW-0804">Transcription</keyword>
<accession>A0A8K0MS89</accession>
<dbReference type="InterPro" id="IPR002100">
    <property type="entry name" value="TF_MADSbox"/>
</dbReference>
<dbReference type="GO" id="GO:0046983">
    <property type="term" value="F:protein dimerization activity"/>
    <property type="evidence" value="ECO:0007669"/>
    <property type="project" value="InterPro"/>
</dbReference>
<name>A0A8K0MS89_9ROSA</name>
<dbReference type="InterPro" id="IPR036879">
    <property type="entry name" value="TF_MADSbox_sf"/>
</dbReference>
<evidence type="ECO:0000256" key="5">
    <source>
        <dbReference type="ARBA" id="ARBA00023242"/>
    </source>
</evidence>
<dbReference type="PROSITE" id="PS50066">
    <property type="entry name" value="MADS_BOX_2"/>
    <property type="match status" value="1"/>
</dbReference>
<evidence type="ECO:0000256" key="3">
    <source>
        <dbReference type="ARBA" id="ARBA00023125"/>
    </source>
</evidence>
<feature type="compositionally biased region" description="Low complexity" evidence="6">
    <location>
        <begin position="314"/>
        <end position="332"/>
    </location>
</feature>
<evidence type="ECO:0000313" key="8">
    <source>
        <dbReference type="EMBL" id="KAF3457011.1"/>
    </source>
</evidence>
<dbReference type="Proteomes" id="UP000796880">
    <property type="component" value="Unassembled WGS sequence"/>
</dbReference>
<keyword evidence="9" id="KW-1185">Reference proteome</keyword>
<comment type="caution">
    <text evidence="8">The sequence shown here is derived from an EMBL/GenBank/DDBJ whole genome shotgun (WGS) entry which is preliminary data.</text>
</comment>
<feature type="domain" description="MADS-box" evidence="7">
    <location>
        <begin position="17"/>
        <end position="52"/>
    </location>
</feature>
<dbReference type="SUPFAM" id="SSF55455">
    <property type="entry name" value="SRF-like"/>
    <property type="match status" value="1"/>
</dbReference>
<reference evidence="8" key="1">
    <citation type="submission" date="2020-03" db="EMBL/GenBank/DDBJ databases">
        <title>A high-quality chromosome-level genome assembly of a woody plant with both climbing and erect habits, Rhamnella rubrinervis.</title>
        <authorList>
            <person name="Lu Z."/>
            <person name="Yang Y."/>
            <person name="Zhu X."/>
            <person name="Sun Y."/>
        </authorList>
    </citation>
    <scope>NUCLEOTIDE SEQUENCE</scope>
    <source>
        <strain evidence="8">BYM</strain>
        <tissue evidence="8">Leaf</tissue>
    </source>
</reference>
<keyword evidence="2" id="KW-0805">Transcription regulation</keyword>
<evidence type="ECO:0000256" key="2">
    <source>
        <dbReference type="ARBA" id="ARBA00023015"/>
    </source>
</evidence>
<dbReference type="GO" id="GO:0005634">
    <property type="term" value="C:nucleus"/>
    <property type="evidence" value="ECO:0007669"/>
    <property type="project" value="UniProtKB-SubCell"/>
</dbReference>
<protein>
    <recommendedName>
        <fullName evidence="7">MADS-box domain-containing protein</fullName>
    </recommendedName>
</protein>
<dbReference type="OrthoDB" id="601557at2759"/>
<evidence type="ECO:0000256" key="4">
    <source>
        <dbReference type="ARBA" id="ARBA00023163"/>
    </source>
</evidence>
<dbReference type="Gene3D" id="3.40.1810.10">
    <property type="entry name" value="Transcription factor, MADS-box"/>
    <property type="match status" value="1"/>
</dbReference>
<dbReference type="GO" id="GO:0003677">
    <property type="term" value="F:DNA binding"/>
    <property type="evidence" value="ECO:0007669"/>
    <property type="project" value="UniProtKB-KW"/>
</dbReference>